<dbReference type="EMBL" id="KV454012">
    <property type="protein sequence ID" value="ODV96553.1"/>
    <property type="molecule type" value="Genomic_DNA"/>
</dbReference>
<dbReference type="Pfam" id="PF24800">
    <property type="entry name" value="DUF7702"/>
    <property type="match status" value="1"/>
</dbReference>
<feature type="transmembrane region" description="Helical" evidence="2">
    <location>
        <begin position="343"/>
        <end position="367"/>
    </location>
</feature>
<dbReference type="AlphaFoldDB" id="A0A1E4TXP1"/>
<keyword evidence="2" id="KW-0472">Membrane</keyword>
<feature type="transmembrane region" description="Helical" evidence="2">
    <location>
        <begin position="52"/>
        <end position="80"/>
    </location>
</feature>
<evidence type="ECO:0000259" key="3">
    <source>
        <dbReference type="Pfam" id="PF24800"/>
    </source>
</evidence>
<sequence length="371" mass="41378">MSVSGWKVISYVQIFYYAVAFLLAVHLGYVCHRFSKEKRLAPKGGLIGRFFYFFPFIFLFSLYCSFKVGGGICGVLLYGLNNASSNTLIGLSVASIVLDSVCLGFLLRIESFFLSYIDVSDRDVSDNNAEIVDDGYIYETYKHREDPEVDVDTLKGGSYSRARYLPGSIIYGLLKKAVTTVLEMQAKNKQSRESTIHQKKTNDGGPNNANNSKYAMPLLQRITAMLTRIAIILSAIGAGLSSQDTQDAKKVLIAASFLYLASALAALFLLVMKFTIYLKTKDSKDAEYSVGPVLYILFAVQVFLFLRIIYSLCGALKFHGYVFDGTINESDYKYTILLGDWKIYLGVGFIEECMVLLLFALLGELVANKRK</sequence>
<organism evidence="4 5">
    <name type="scientific">Pachysolen tannophilus NRRL Y-2460</name>
    <dbReference type="NCBI Taxonomy" id="669874"/>
    <lineage>
        <taxon>Eukaryota</taxon>
        <taxon>Fungi</taxon>
        <taxon>Dikarya</taxon>
        <taxon>Ascomycota</taxon>
        <taxon>Saccharomycotina</taxon>
        <taxon>Pichiomycetes</taxon>
        <taxon>Pachysolenaceae</taxon>
        <taxon>Pachysolen</taxon>
    </lineage>
</organism>
<accession>A0A1E4TXP1</accession>
<reference evidence="5" key="1">
    <citation type="submission" date="2016-05" db="EMBL/GenBank/DDBJ databases">
        <title>Comparative genomics of biotechnologically important yeasts.</title>
        <authorList>
            <consortium name="DOE Joint Genome Institute"/>
            <person name="Riley R."/>
            <person name="Haridas S."/>
            <person name="Wolfe K.H."/>
            <person name="Lopes M.R."/>
            <person name="Hittinger C.T."/>
            <person name="Goker M."/>
            <person name="Salamov A."/>
            <person name="Wisecaver J."/>
            <person name="Long T.M."/>
            <person name="Aerts A.L."/>
            <person name="Barry K."/>
            <person name="Choi C."/>
            <person name="Clum A."/>
            <person name="Coughlan A.Y."/>
            <person name="Deshpande S."/>
            <person name="Douglass A.P."/>
            <person name="Hanson S.J."/>
            <person name="Klenk H.-P."/>
            <person name="Labutti K."/>
            <person name="Lapidus A."/>
            <person name="Lindquist E."/>
            <person name="Lipzen A."/>
            <person name="Meier-Kolthoff J.P."/>
            <person name="Ohm R.A."/>
            <person name="Otillar R.P."/>
            <person name="Pangilinan J."/>
            <person name="Peng Y."/>
            <person name="Rokas A."/>
            <person name="Rosa C.A."/>
            <person name="Scheuner C."/>
            <person name="Sibirny A.A."/>
            <person name="Slot J.C."/>
            <person name="Stielow J.B."/>
            <person name="Sun H."/>
            <person name="Kurtzman C.P."/>
            <person name="Blackwell M."/>
            <person name="Grigoriev I.V."/>
            <person name="Jeffries T.W."/>
        </authorList>
    </citation>
    <scope>NUCLEOTIDE SEQUENCE [LARGE SCALE GENOMIC DNA]</scope>
    <source>
        <strain evidence="5">NRRL Y-2460</strain>
    </source>
</reference>
<feature type="domain" description="DUF7702" evidence="3">
    <location>
        <begin position="212"/>
        <end position="363"/>
    </location>
</feature>
<keyword evidence="2" id="KW-0812">Transmembrane</keyword>
<dbReference type="PANTHER" id="PTHR42109">
    <property type="entry name" value="UNPLACED GENOMIC SCAFFOLD UM_SCAF_CONTIG_1.265, WHOLE GENOME SHOTGUN SEQUENCE"/>
    <property type="match status" value="1"/>
</dbReference>
<feature type="transmembrane region" description="Helical" evidence="2">
    <location>
        <begin position="252"/>
        <end position="272"/>
    </location>
</feature>
<keyword evidence="2" id="KW-1133">Transmembrane helix</keyword>
<keyword evidence="5" id="KW-1185">Reference proteome</keyword>
<evidence type="ECO:0000256" key="2">
    <source>
        <dbReference type="SAM" id="Phobius"/>
    </source>
</evidence>
<dbReference type="Proteomes" id="UP000094236">
    <property type="component" value="Unassembled WGS sequence"/>
</dbReference>
<feature type="transmembrane region" description="Helical" evidence="2">
    <location>
        <begin position="293"/>
        <end position="323"/>
    </location>
</feature>
<dbReference type="PANTHER" id="PTHR42109:SF2">
    <property type="entry name" value="INTEGRAL MEMBRANE PROTEIN"/>
    <property type="match status" value="1"/>
</dbReference>
<feature type="transmembrane region" description="Helical" evidence="2">
    <location>
        <begin position="86"/>
        <end position="107"/>
    </location>
</feature>
<feature type="compositionally biased region" description="Basic and acidic residues" evidence="1">
    <location>
        <begin position="190"/>
        <end position="202"/>
    </location>
</feature>
<name>A0A1E4TXP1_PACTA</name>
<protein>
    <recommendedName>
        <fullName evidence="3">DUF7702 domain-containing protein</fullName>
    </recommendedName>
</protein>
<feature type="transmembrane region" description="Helical" evidence="2">
    <location>
        <begin position="14"/>
        <end position="31"/>
    </location>
</feature>
<feature type="region of interest" description="Disordered" evidence="1">
    <location>
        <begin position="189"/>
        <end position="210"/>
    </location>
</feature>
<dbReference type="OrthoDB" id="3981024at2759"/>
<feature type="transmembrane region" description="Helical" evidence="2">
    <location>
        <begin position="222"/>
        <end position="240"/>
    </location>
</feature>
<gene>
    <name evidence="4" type="ORF">PACTADRAFT_32057</name>
</gene>
<proteinExistence type="predicted"/>
<evidence type="ECO:0000313" key="5">
    <source>
        <dbReference type="Proteomes" id="UP000094236"/>
    </source>
</evidence>
<dbReference type="InterPro" id="IPR056119">
    <property type="entry name" value="DUF7702"/>
</dbReference>
<evidence type="ECO:0000256" key="1">
    <source>
        <dbReference type="SAM" id="MobiDB-lite"/>
    </source>
</evidence>
<evidence type="ECO:0000313" key="4">
    <source>
        <dbReference type="EMBL" id="ODV96553.1"/>
    </source>
</evidence>